<comment type="caution">
    <text evidence="2">The sequence shown here is derived from an EMBL/GenBank/DDBJ whole genome shotgun (WGS) entry which is preliminary data.</text>
</comment>
<keyword evidence="3" id="KW-1185">Reference proteome</keyword>
<dbReference type="Proteomes" id="UP001251528">
    <property type="component" value="Unassembled WGS sequence"/>
</dbReference>
<organism evidence="2 3">
    <name type="scientific">Conoideocrella luteorostrata</name>
    <dbReference type="NCBI Taxonomy" id="1105319"/>
    <lineage>
        <taxon>Eukaryota</taxon>
        <taxon>Fungi</taxon>
        <taxon>Dikarya</taxon>
        <taxon>Ascomycota</taxon>
        <taxon>Pezizomycotina</taxon>
        <taxon>Sordariomycetes</taxon>
        <taxon>Hypocreomycetidae</taxon>
        <taxon>Hypocreales</taxon>
        <taxon>Clavicipitaceae</taxon>
        <taxon>Conoideocrella</taxon>
    </lineage>
</organism>
<dbReference type="PROSITE" id="PS50181">
    <property type="entry name" value="FBOX"/>
    <property type="match status" value="1"/>
</dbReference>
<evidence type="ECO:0000259" key="1">
    <source>
        <dbReference type="PROSITE" id="PS50181"/>
    </source>
</evidence>
<feature type="domain" description="F-box" evidence="1">
    <location>
        <begin position="5"/>
        <end position="50"/>
    </location>
</feature>
<dbReference type="SUPFAM" id="SSF81383">
    <property type="entry name" value="F-box domain"/>
    <property type="match status" value="1"/>
</dbReference>
<reference evidence="2" key="1">
    <citation type="submission" date="2023-06" db="EMBL/GenBank/DDBJ databases">
        <title>Conoideocrella luteorostrata (Hypocreales: Clavicipitaceae), a potential biocontrol fungus for elongate hemlock scale in United States Christmas tree production areas.</title>
        <authorList>
            <person name="Barrett H."/>
            <person name="Lovett B."/>
            <person name="Macias A.M."/>
            <person name="Stajich J.E."/>
            <person name="Kasson M.T."/>
        </authorList>
    </citation>
    <scope>NUCLEOTIDE SEQUENCE</scope>
    <source>
        <strain evidence="2">ARSEF 14590</strain>
    </source>
</reference>
<protein>
    <recommendedName>
        <fullName evidence="1">F-box domain-containing protein</fullName>
    </recommendedName>
</protein>
<sequence>MATNAASIENLPTELQIQILEYLSFDDLRFMSSVNTCFHCLAEPLLYAEVDIKWVGCYEVNCRPPPVPLLLRTILDNHGLARHIRRVRLDGHDYVDHDSVIDVSPIFPSEAIPMPRALEIIRSTQLAEGVADSWADELQSGSADAMVTLLLAALPNLTSFFLGSNFANVNRFLGALCNSSITRGNQNSKFKKLCDVTITRTESDFKPSDTRNTSNMLPFLFLPNIQTLSLTVDNPVVFEWPPGTPTPQFSSLLSLELSRLREVRLEPILSATKRLQKLQWNLIYITDIDDDVSRDVLDLDVLDAALSSVSGTLTDLTISARVYNAWYSGFPEPDPLKIQGSLSGLIEFAHLERLTLPWAFLMGYCYDPSRCLKVWERLPKNLELLSLEHDLSRLDEYEWHNEDVLSAAEYILTHWKRQSSNGRLRILVPIMSHANLNVEEIDARLRNISAHAGVIVDWDHRFHEEMKLAGIYDETV</sequence>
<dbReference type="AlphaFoldDB" id="A0AAJ0CVH9"/>
<dbReference type="InterPro" id="IPR036047">
    <property type="entry name" value="F-box-like_dom_sf"/>
</dbReference>
<evidence type="ECO:0000313" key="2">
    <source>
        <dbReference type="EMBL" id="KAK2609217.1"/>
    </source>
</evidence>
<dbReference type="Pfam" id="PF12937">
    <property type="entry name" value="F-box-like"/>
    <property type="match status" value="1"/>
</dbReference>
<accession>A0AAJ0CVH9</accession>
<name>A0AAJ0CVH9_9HYPO</name>
<dbReference type="EMBL" id="JASWJB010000026">
    <property type="protein sequence ID" value="KAK2609217.1"/>
    <property type="molecule type" value="Genomic_DNA"/>
</dbReference>
<proteinExistence type="predicted"/>
<gene>
    <name evidence="2" type="ORF">QQS21_002299</name>
</gene>
<dbReference type="InterPro" id="IPR001810">
    <property type="entry name" value="F-box_dom"/>
</dbReference>
<evidence type="ECO:0000313" key="3">
    <source>
        <dbReference type="Proteomes" id="UP001251528"/>
    </source>
</evidence>